<dbReference type="OrthoDB" id="4570063at2"/>
<evidence type="ECO:0000259" key="1">
    <source>
        <dbReference type="Pfam" id="PF18726"/>
    </source>
</evidence>
<dbReference type="Proteomes" id="UP000315395">
    <property type="component" value="Chromosome"/>
</dbReference>
<evidence type="ECO:0000313" key="3">
    <source>
        <dbReference type="Proteomes" id="UP000315395"/>
    </source>
</evidence>
<sequence length="140" mass="15209">MPLASSASTVLDLLDRSRAGLVQACQSQSTAQRYTEAHLAALRAAAALIAARTVTTGRSRPRSVWEVLPRLAPELSEWATFFASSGRRRLALERGSGMVSPREADDLVRQCETFLELVRGALHLPFAEPLPGELAPTTPW</sequence>
<protein>
    <recommendedName>
        <fullName evidence="1">SAV-6107-like HEPN domain-containing protein</fullName>
    </recommendedName>
</protein>
<dbReference type="EMBL" id="CP041616">
    <property type="protein sequence ID" value="QDO88417.1"/>
    <property type="molecule type" value="Genomic_DNA"/>
</dbReference>
<dbReference type="RefSeq" id="WP_143783095.1">
    <property type="nucleotide sequence ID" value="NZ_CP041616.1"/>
</dbReference>
<organism evidence="2 3">
    <name type="scientific">Ornithinimicrobium ciconiae</name>
    <dbReference type="NCBI Taxonomy" id="2594265"/>
    <lineage>
        <taxon>Bacteria</taxon>
        <taxon>Bacillati</taxon>
        <taxon>Actinomycetota</taxon>
        <taxon>Actinomycetes</taxon>
        <taxon>Micrococcales</taxon>
        <taxon>Ornithinimicrobiaceae</taxon>
        <taxon>Ornithinimicrobium</taxon>
    </lineage>
</organism>
<name>A0A516GA66_9MICO</name>
<reference evidence="2 3" key="1">
    <citation type="submission" date="2019-07" db="EMBL/GenBank/DDBJ databases">
        <title>complete genome sequencing of Ornithinimicrobium sp. H23M54.</title>
        <authorList>
            <person name="Bae J.-W."/>
            <person name="Lee S.-Y."/>
        </authorList>
    </citation>
    <scope>NUCLEOTIDE SEQUENCE [LARGE SCALE GENOMIC DNA]</scope>
    <source>
        <strain evidence="2 3">H23M54</strain>
    </source>
</reference>
<keyword evidence="3" id="KW-1185">Reference proteome</keyword>
<feature type="domain" description="SAV-6107-like HEPN" evidence="1">
    <location>
        <begin position="24"/>
        <end position="119"/>
    </location>
</feature>
<dbReference type="InterPro" id="IPR040891">
    <property type="entry name" value="HEPN_SAV_6107"/>
</dbReference>
<proteinExistence type="predicted"/>
<accession>A0A516GA66</accession>
<dbReference type="Pfam" id="PF18726">
    <property type="entry name" value="HEPN_SAV_6107"/>
    <property type="match status" value="1"/>
</dbReference>
<dbReference type="KEGG" id="orz:FNH13_08735"/>
<evidence type="ECO:0000313" key="2">
    <source>
        <dbReference type="EMBL" id="QDO88417.1"/>
    </source>
</evidence>
<gene>
    <name evidence="2" type="ORF">FNH13_08735</name>
</gene>
<dbReference type="AlphaFoldDB" id="A0A516GA66"/>